<dbReference type="Gene3D" id="3.40.50.2300">
    <property type="match status" value="2"/>
</dbReference>
<evidence type="ECO:0000256" key="1">
    <source>
        <dbReference type="ARBA" id="ARBA00004370"/>
    </source>
</evidence>
<feature type="domain" description="Receptor ligand binding region" evidence="5">
    <location>
        <begin position="8"/>
        <end position="99"/>
    </location>
</feature>
<dbReference type="PANTHER" id="PTHR24061">
    <property type="entry name" value="CALCIUM-SENSING RECEPTOR-RELATED"/>
    <property type="match status" value="1"/>
</dbReference>
<comment type="caution">
    <text evidence="6">The sequence shown here is derived from an EMBL/GenBank/DDBJ whole genome shotgun (WGS) entry which is preliminary data.</text>
</comment>
<accession>A0ABV0ULS6</accession>
<evidence type="ECO:0000313" key="7">
    <source>
        <dbReference type="Proteomes" id="UP001482620"/>
    </source>
</evidence>
<organism evidence="6 7">
    <name type="scientific">Ilyodon furcidens</name>
    <name type="common">goldbreast splitfin</name>
    <dbReference type="NCBI Taxonomy" id="33524"/>
    <lineage>
        <taxon>Eukaryota</taxon>
        <taxon>Metazoa</taxon>
        <taxon>Chordata</taxon>
        <taxon>Craniata</taxon>
        <taxon>Vertebrata</taxon>
        <taxon>Euteleostomi</taxon>
        <taxon>Actinopterygii</taxon>
        <taxon>Neopterygii</taxon>
        <taxon>Teleostei</taxon>
        <taxon>Neoteleostei</taxon>
        <taxon>Acanthomorphata</taxon>
        <taxon>Ovalentaria</taxon>
        <taxon>Atherinomorphae</taxon>
        <taxon>Cyprinodontiformes</taxon>
        <taxon>Goodeidae</taxon>
        <taxon>Ilyodon</taxon>
    </lineage>
</organism>
<keyword evidence="3" id="KW-1133">Transmembrane helix</keyword>
<reference evidence="6 7" key="1">
    <citation type="submission" date="2021-06" db="EMBL/GenBank/DDBJ databases">
        <authorList>
            <person name="Palmer J.M."/>
        </authorList>
    </citation>
    <scope>NUCLEOTIDE SEQUENCE [LARGE SCALE GENOMIC DNA]</scope>
    <source>
        <strain evidence="7">if_2019</strain>
        <tissue evidence="6">Muscle</tissue>
    </source>
</reference>
<proteinExistence type="predicted"/>
<sequence>MILRTQLMIHAIQEINQHSPRLLPNVTLGYDIYDTCDDVSLAIRAALQLLRNQSDPQRCLIPTSIDSSLPESKTKVVIGERCSEVSIARKDICSTISHPVAIVGSSDEYGKYGTDSLLKLFSENNICVDFVEILPDNFNEHHSPSELVKKFSNSKAEAIIMFTKDTYVLSSLKKLLNKISAEPG</sequence>
<protein>
    <recommendedName>
        <fullName evidence="5">Receptor ligand binding region domain-containing protein</fullName>
    </recommendedName>
</protein>
<dbReference type="SUPFAM" id="SSF53822">
    <property type="entry name" value="Periplasmic binding protein-like I"/>
    <property type="match status" value="1"/>
</dbReference>
<evidence type="ECO:0000259" key="5">
    <source>
        <dbReference type="Pfam" id="PF01094"/>
    </source>
</evidence>
<keyword evidence="7" id="KW-1185">Reference proteome</keyword>
<evidence type="ECO:0000256" key="4">
    <source>
        <dbReference type="ARBA" id="ARBA00023136"/>
    </source>
</evidence>
<keyword evidence="2" id="KW-0812">Transmembrane</keyword>
<dbReference type="EMBL" id="JAHRIQ010071635">
    <property type="protein sequence ID" value="MEQ2244763.1"/>
    <property type="molecule type" value="Genomic_DNA"/>
</dbReference>
<gene>
    <name evidence="6" type="ORF">ILYODFUR_020526</name>
</gene>
<dbReference type="PANTHER" id="PTHR24061:SF422">
    <property type="entry name" value="G-PROTEIN COUPLED RECEPTORS FAMILY 3 PROFILE DOMAIN-CONTAINING PROTEIN"/>
    <property type="match status" value="1"/>
</dbReference>
<comment type="subcellular location">
    <subcellularLocation>
        <location evidence="1">Membrane</location>
    </subcellularLocation>
</comment>
<dbReference type="InterPro" id="IPR001828">
    <property type="entry name" value="ANF_lig-bd_rcpt"/>
</dbReference>
<keyword evidence="4" id="KW-0472">Membrane</keyword>
<dbReference type="Pfam" id="PF01094">
    <property type="entry name" value="ANF_receptor"/>
    <property type="match status" value="2"/>
</dbReference>
<dbReference type="Proteomes" id="UP001482620">
    <property type="component" value="Unassembled WGS sequence"/>
</dbReference>
<evidence type="ECO:0000256" key="2">
    <source>
        <dbReference type="ARBA" id="ARBA00022692"/>
    </source>
</evidence>
<evidence type="ECO:0000256" key="3">
    <source>
        <dbReference type="ARBA" id="ARBA00022989"/>
    </source>
</evidence>
<dbReference type="InterPro" id="IPR028082">
    <property type="entry name" value="Peripla_BP_I"/>
</dbReference>
<dbReference type="InterPro" id="IPR000068">
    <property type="entry name" value="GPCR_3_Ca_sens_rcpt-rel"/>
</dbReference>
<name>A0ABV0ULS6_9TELE</name>
<feature type="domain" description="Receptor ligand binding region" evidence="5">
    <location>
        <begin position="100"/>
        <end position="180"/>
    </location>
</feature>
<evidence type="ECO:0000313" key="6">
    <source>
        <dbReference type="EMBL" id="MEQ2244763.1"/>
    </source>
</evidence>